<organism evidence="1 4">
    <name type="scientific">Pseudoalteromonas aurantia</name>
    <dbReference type="NCBI Taxonomy" id="43654"/>
    <lineage>
        <taxon>Bacteria</taxon>
        <taxon>Pseudomonadati</taxon>
        <taxon>Pseudomonadota</taxon>
        <taxon>Gammaproteobacteria</taxon>
        <taxon>Alteromonadales</taxon>
        <taxon>Pseudoalteromonadaceae</taxon>
        <taxon>Pseudoalteromonas</taxon>
    </lineage>
</organism>
<evidence type="ECO:0000313" key="1">
    <source>
        <dbReference type="EMBL" id="TMO68613.1"/>
    </source>
</evidence>
<dbReference type="EMBL" id="PNBX01000031">
    <property type="protein sequence ID" value="TMO68613.1"/>
    <property type="molecule type" value="Genomic_DNA"/>
</dbReference>
<dbReference type="RefSeq" id="WP_138591471.1">
    <property type="nucleotide sequence ID" value="NZ_PNBW01000097.1"/>
</dbReference>
<evidence type="ECO:0000313" key="2">
    <source>
        <dbReference type="EMBL" id="TMO71669.1"/>
    </source>
</evidence>
<proteinExistence type="predicted"/>
<accession>A0A5S3VA84</accession>
<evidence type="ECO:0000313" key="4">
    <source>
        <dbReference type="Proteomes" id="UP000307217"/>
    </source>
</evidence>
<dbReference type="OrthoDB" id="6293364at2"/>
<keyword evidence="3" id="KW-1185">Reference proteome</keyword>
<dbReference type="Proteomes" id="UP000307217">
    <property type="component" value="Unassembled WGS sequence"/>
</dbReference>
<sequence>MNKVIFFAVITFVIAAIALNNNFTSIHHSEASFVYDASSIDETVAQQVHQHLIDENVYAGKLGEVLMLKKTQEGVWVVKFPVYQGGDVPSKLLQELEKMSLNLQKAVLNSESLEVHITNAGYQSVQFFRV</sequence>
<dbReference type="Proteomes" id="UP000307164">
    <property type="component" value="Unassembled WGS sequence"/>
</dbReference>
<protein>
    <submittedName>
        <fullName evidence="1">Uncharacterized protein</fullName>
    </submittedName>
</protein>
<dbReference type="EMBL" id="PNBW01000097">
    <property type="protein sequence ID" value="TMO71669.1"/>
    <property type="molecule type" value="Genomic_DNA"/>
</dbReference>
<reference evidence="4" key="2">
    <citation type="submission" date="2019-06" db="EMBL/GenBank/DDBJ databases">
        <title>Co-occurence of chitin degradation, pigmentation and bioactivity in marine Pseudoalteromonas.</title>
        <authorList>
            <person name="Sonnenschein E.C."/>
            <person name="Bech P.K."/>
        </authorList>
    </citation>
    <scope>NUCLEOTIDE SEQUENCE [LARGE SCALE GENOMIC DNA]</scope>
    <source>
        <strain evidence="4">S3790</strain>
    </source>
</reference>
<reference evidence="1 4" key="1">
    <citation type="submission" date="2018-01" db="EMBL/GenBank/DDBJ databases">
        <authorList>
            <person name="Paulsen S."/>
            <person name="Gram L.K."/>
        </authorList>
    </citation>
    <scope>NUCLEOTIDE SEQUENCE [LARGE SCALE GENOMIC DNA]</scope>
    <source>
        <strain evidence="1 4">S3790</strain>
        <strain evidence="2">S3895</strain>
    </source>
</reference>
<evidence type="ECO:0000313" key="3">
    <source>
        <dbReference type="Proteomes" id="UP000307164"/>
    </source>
</evidence>
<comment type="caution">
    <text evidence="1">The sequence shown here is derived from an EMBL/GenBank/DDBJ whole genome shotgun (WGS) entry which is preliminary data.</text>
</comment>
<gene>
    <name evidence="1" type="ORF">CWC19_08435</name>
    <name evidence="2" type="ORF">CWC20_17020</name>
</gene>
<name>A0A5S3VA84_9GAMM</name>
<reference evidence="1" key="3">
    <citation type="submission" date="2019-09" db="EMBL/GenBank/DDBJ databases">
        <title>Co-occurence of chitin degradation, pigmentation and bioactivity in marine Pseudoalteromonas.</title>
        <authorList>
            <person name="Sonnenschein E.C."/>
            <person name="Bech P.K."/>
        </authorList>
    </citation>
    <scope>NUCLEOTIDE SEQUENCE</scope>
    <source>
        <strain evidence="1">S3790</strain>
        <strain evidence="2 3">S3895</strain>
    </source>
</reference>
<dbReference type="AlphaFoldDB" id="A0A5S3VA84"/>